<sequence>MKKSTLDHTVLSFINRHQLLHNGATVLIGVSGGADSLLLLRYLQTLQSTWQLNLVVLSIDHGLRGVESADDVKYVESICRQWGVPFIARQVDVKSRKSVHKEGTQLAARKLRYQVFEETMKEVNADLLALAHHGDDQIETVLMRMVRQSNPSLLQGIPVKRSFANGSIIRPFLCLSKHEIYQYCQEYQIVPREDPSNQSTTYTRNFFRLKVLPLLKQQNDQIHQHIQAMTERAAEDQIYLESKANDLINKMVSMKDNAVYFNIESFKAYPIALQRRAFHLILNYLYQEVPVDLSYQHEADFFALLNQEKSNVSLDFPASLKVAKNYQEIRFHFLNKIHKEWEDCQTIKVPSTVSLANGATLSINYTSRTSHEDHHTLHIPKENESLLPLNMRVRKPGDRMMVRGLKGHKKVKDIFIDEKVPVYKRDRWPLIFGADGTLLWIIGLKKAEIKQSSSSNEYIVLTYTDSR</sequence>
<dbReference type="Pfam" id="PF11734">
    <property type="entry name" value="TilS_C"/>
    <property type="match status" value="1"/>
</dbReference>
<dbReference type="InterPro" id="IPR012094">
    <property type="entry name" value="tRNA_Ile_lys_synt"/>
</dbReference>
<dbReference type="Gene3D" id="3.30.465.60">
    <property type="match status" value="1"/>
</dbReference>
<dbReference type="EMBL" id="FRCZ01000012">
    <property type="protein sequence ID" value="SHN37419.1"/>
    <property type="molecule type" value="Genomic_DNA"/>
</dbReference>
<proteinExistence type="inferred from homology"/>
<accession>A0A1M7QZ76</accession>
<comment type="catalytic activity">
    <reaction evidence="7 8">
        <text>cytidine(34) in tRNA(Ile2) + L-lysine + ATP = lysidine(34) in tRNA(Ile2) + AMP + diphosphate + H(+)</text>
        <dbReference type="Rhea" id="RHEA:43744"/>
        <dbReference type="Rhea" id="RHEA-COMP:10625"/>
        <dbReference type="Rhea" id="RHEA-COMP:10670"/>
        <dbReference type="ChEBI" id="CHEBI:15378"/>
        <dbReference type="ChEBI" id="CHEBI:30616"/>
        <dbReference type="ChEBI" id="CHEBI:32551"/>
        <dbReference type="ChEBI" id="CHEBI:33019"/>
        <dbReference type="ChEBI" id="CHEBI:82748"/>
        <dbReference type="ChEBI" id="CHEBI:83665"/>
        <dbReference type="ChEBI" id="CHEBI:456215"/>
        <dbReference type="EC" id="6.3.4.19"/>
    </reaction>
</comment>
<name>A0A1M7QZ76_9BACI</name>
<evidence type="ECO:0000256" key="5">
    <source>
        <dbReference type="ARBA" id="ARBA00022741"/>
    </source>
</evidence>
<evidence type="ECO:0000256" key="2">
    <source>
        <dbReference type="ARBA" id="ARBA00022490"/>
    </source>
</evidence>
<comment type="subcellular location">
    <subcellularLocation>
        <location evidence="1 8">Cytoplasm</location>
    </subcellularLocation>
</comment>
<dbReference type="Proteomes" id="UP000184184">
    <property type="component" value="Unassembled WGS sequence"/>
</dbReference>
<dbReference type="SUPFAM" id="SSF82829">
    <property type="entry name" value="MesJ substrate recognition domain-like"/>
    <property type="match status" value="1"/>
</dbReference>
<keyword evidence="2 8" id="KW-0963">Cytoplasm</keyword>
<dbReference type="AlphaFoldDB" id="A0A1M7QZ76"/>
<dbReference type="InterPro" id="IPR012795">
    <property type="entry name" value="tRNA_Ile_lys_synt_N"/>
</dbReference>
<dbReference type="CDD" id="cd01992">
    <property type="entry name" value="TilS_N"/>
    <property type="match status" value="1"/>
</dbReference>
<dbReference type="RefSeq" id="WP_170862732.1">
    <property type="nucleotide sequence ID" value="NZ_FRCZ01000012.1"/>
</dbReference>
<evidence type="ECO:0000313" key="11">
    <source>
        <dbReference type="Proteomes" id="UP000184184"/>
    </source>
</evidence>
<dbReference type="InterPro" id="IPR012796">
    <property type="entry name" value="Lysidine-tRNA-synth_C"/>
</dbReference>
<evidence type="ECO:0000256" key="1">
    <source>
        <dbReference type="ARBA" id="ARBA00004496"/>
    </source>
</evidence>
<evidence type="ECO:0000256" key="7">
    <source>
        <dbReference type="ARBA" id="ARBA00048539"/>
    </source>
</evidence>
<dbReference type="STRING" id="1027249.SAMN05216179_3803"/>
<organism evidence="10 11">
    <name type="scientific">Gracilibacillus kekensis</name>
    <dbReference type="NCBI Taxonomy" id="1027249"/>
    <lineage>
        <taxon>Bacteria</taxon>
        <taxon>Bacillati</taxon>
        <taxon>Bacillota</taxon>
        <taxon>Bacilli</taxon>
        <taxon>Bacillales</taxon>
        <taxon>Bacillaceae</taxon>
        <taxon>Gracilibacillus</taxon>
    </lineage>
</organism>
<dbReference type="PANTHER" id="PTHR43033:SF1">
    <property type="entry name" value="TRNA(ILE)-LYSIDINE SYNTHASE-RELATED"/>
    <property type="match status" value="1"/>
</dbReference>
<evidence type="ECO:0000256" key="8">
    <source>
        <dbReference type="HAMAP-Rule" id="MF_01161"/>
    </source>
</evidence>
<dbReference type="EC" id="6.3.4.19" evidence="8"/>
<comment type="function">
    <text evidence="8">Ligates lysine onto the cytidine present at position 34 of the AUA codon-specific tRNA(Ile) that contains the anticodon CAU, in an ATP-dependent manner. Cytidine is converted to lysidine, thus changing the amino acid specificity of the tRNA from methionine to isoleucine.</text>
</comment>
<dbReference type="PANTHER" id="PTHR43033">
    <property type="entry name" value="TRNA(ILE)-LYSIDINE SYNTHASE-RELATED"/>
    <property type="match status" value="1"/>
</dbReference>
<evidence type="ECO:0000256" key="6">
    <source>
        <dbReference type="ARBA" id="ARBA00022840"/>
    </source>
</evidence>
<comment type="domain">
    <text evidence="8">The N-terminal region contains the highly conserved SGGXDS motif, predicted to be a P-loop motif involved in ATP binding.</text>
</comment>
<evidence type="ECO:0000313" key="10">
    <source>
        <dbReference type="EMBL" id="SHN37419.1"/>
    </source>
</evidence>
<keyword evidence="6 8" id="KW-0067">ATP-binding</keyword>
<protein>
    <recommendedName>
        <fullName evidence="8">tRNA(Ile)-lysidine synthase</fullName>
        <ecNumber evidence="8">6.3.4.19</ecNumber>
    </recommendedName>
    <alternativeName>
        <fullName evidence="8">tRNA(Ile)-2-lysyl-cytidine synthase</fullName>
    </alternativeName>
    <alternativeName>
        <fullName evidence="8">tRNA(Ile)-lysidine synthetase</fullName>
    </alternativeName>
</protein>
<dbReference type="GO" id="GO:0005737">
    <property type="term" value="C:cytoplasm"/>
    <property type="evidence" value="ECO:0007669"/>
    <property type="project" value="UniProtKB-SubCell"/>
</dbReference>
<dbReference type="NCBIfam" id="TIGR02433">
    <property type="entry name" value="lysidine_TilS_C"/>
    <property type="match status" value="1"/>
</dbReference>
<reference evidence="10 11" key="1">
    <citation type="submission" date="2016-11" db="EMBL/GenBank/DDBJ databases">
        <authorList>
            <person name="Jaros S."/>
            <person name="Januszkiewicz K."/>
            <person name="Wedrychowicz H."/>
        </authorList>
    </citation>
    <scope>NUCLEOTIDE SEQUENCE [LARGE SCALE GENOMIC DNA]</scope>
    <source>
        <strain evidence="10 11">CGMCC 1.10681</strain>
    </source>
</reference>
<dbReference type="InterPro" id="IPR014729">
    <property type="entry name" value="Rossmann-like_a/b/a_fold"/>
</dbReference>
<dbReference type="InterPro" id="IPR011063">
    <property type="entry name" value="TilS/TtcA_N"/>
</dbReference>
<gene>
    <name evidence="8" type="primary">tilS</name>
    <name evidence="10" type="ORF">SAMN05216179_3803</name>
</gene>
<dbReference type="SUPFAM" id="SSF52402">
    <property type="entry name" value="Adenine nucleotide alpha hydrolases-like"/>
    <property type="match status" value="1"/>
</dbReference>
<keyword evidence="11" id="KW-1185">Reference proteome</keyword>
<feature type="binding site" evidence="8">
    <location>
        <begin position="31"/>
        <end position="36"/>
    </location>
    <ligand>
        <name>ATP</name>
        <dbReference type="ChEBI" id="CHEBI:30616"/>
    </ligand>
</feature>
<dbReference type="GO" id="GO:0032267">
    <property type="term" value="F:tRNA(Ile)-lysidine synthase activity"/>
    <property type="evidence" value="ECO:0007669"/>
    <property type="project" value="UniProtKB-EC"/>
</dbReference>
<evidence type="ECO:0000259" key="9">
    <source>
        <dbReference type="SMART" id="SM00977"/>
    </source>
</evidence>
<keyword evidence="4 8" id="KW-0819">tRNA processing</keyword>
<feature type="domain" description="Lysidine-tRNA(Ile) synthetase C-terminal" evidence="9">
    <location>
        <begin position="389"/>
        <end position="461"/>
    </location>
</feature>
<evidence type="ECO:0000256" key="3">
    <source>
        <dbReference type="ARBA" id="ARBA00022598"/>
    </source>
</evidence>
<dbReference type="Gene3D" id="3.40.50.620">
    <property type="entry name" value="HUPs"/>
    <property type="match status" value="1"/>
</dbReference>
<dbReference type="NCBIfam" id="TIGR02432">
    <property type="entry name" value="lysidine_TilS_N"/>
    <property type="match status" value="1"/>
</dbReference>
<dbReference type="HAMAP" id="MF_01161">
    <property type="entry name" value="tRNA_Ile_lys_synt"/>
    <property type="match status" value="1"/>
</dbReference>
<dbReference type="SMART" id="SM00977">
    <property type="entry name" value="TilS_C"/>
    <property type="match status" value="1"/>
</dbReference>
<keyword evidence="5 8" id="KW-0547">Nucleotide-binding</keyword>
<dbReference type="SUPFAM" id="SSF56037">
    <property type="entry name" value="PheT/TilS domain"/>
    <property type="match status" value="1"/>
</dbReference>
<dbReference type="Pfam" id="PF01171">
    <property type="entry name" value="ATP_bind_3"/>
    <property type="match status" value="1"/>
</dbReference>
<keyword evidence="3 8" id="KW-0436">Ligase</keyword>
<evidence type="ECO:0000256" key="4">
    <source>
        <dbReference type="ARBA" id="ARBA00022694"/>
    </source>
</evidence>
<dbReference type="GO" id="GO:0005524">
    <property type="term" value="F:ATP binding"/>
    <property type="evidence" value="ECO:0007669"/>
    <property type="project" value="UniProtKB-UniRule"/>
</dbReference>
<comment type="similarity">
    <text evidence="8">Belongs to the tRNA(Ile)-lysidine synthase family.</text>
</comment>
<dbReference type="GO" id="GO:0006400">
    <property type="term" value="P:tRNA modification"/>
    <property type="evidence" value="ECO:0007669"/>
    <property type="project" value="UniProtKB-UniRule"/>
</dbReference>